<dbReference type="PANTHER" id="PTHR30480:SF13">
    <property type="entry name" value="BETA-HEXOSAMINIDASE"/>
    <property type="match status" value="1"/>
</dbReference>
<reference evidence="8 9" key="1">
    <citation type="submission" date="2020-08" db="EMBL/GenBank/DDBJ databases">
        <title>Sequencing the genomes of 1000 actinobacteria strains.</title>
        <authorList>
            <person name="Klenk H.-P."/>
        </authorList>
    </citation>
    <scope>NUCLEOTIDE SEQUENCE [LARGE SCALE GENOMIC DNA]</scope>
    <source>
        <strain evidence="8 9">DSM 23889</strain>
    </source>
</reference>
<dbReference type="EMBL" id="JACHBS010000001">
    <property type="protein sequence ID" value="MBB5617069.1"/>
    <property type="molecule type" value="Genomic_DNA"/>
</dbReference>
<evidence type="ECO:0000256" key="2">
    <source>
        <dbReference type="ARBA" id="ARBA00005336"/>
    </source>
</evidence>
<evidence type="ECO:0000313" key="9">
    <source>
        <dbReference type="Proteomes" id="UP000552883"/>
    </source>
</evidence>
<dbReference type="SUPFAM" id="SSF51445">
    <property type="entry name" value="(Trans)glycosidases"/>
    <property type="match status" value="1"/>
</dbReference>
<dbReference type="OrthoDB" id="9805821at2"/>
<keyword evidence="9" id="KW-1185">Reference proteome</keyword>
<evidence type="ECO:0000256" key="1">
    <source>
        <dbReference type="ARBA" id="ARBA00001231"/>
    </source>
</evidence>
<organism evidence="8 9">
    <name type="scientific">Microcella frigidaquae</name>
    <dbReference type="NCBI Taxonomy" id="424758"/>
    <lineage>
        <taxon>Bacteria</taxon>
        <taxon>Bacillati</taxon>
        <taxon>Actinomycetota</taxon>
        <taxon>Actinomycetes</taxon>
        <taxon>Micrococcales</taxon>
        <taxon>Microbacteriaceae</taxon>
        <taxon>Microcella</taxon>
    </lineage>
</organism>
<dbReference type="GO" id="GO:0004563">
    <property type="term" value="F:beta-N-acetylhexosaminidase activity"/>
    <property type="evidence" value="ECO:0007669"/>
    <property type="project" value="UniProtKB-EC"/>
</dbReference>
<evidence type="ECO:0000313" key="8">
    <source>
        <dbReference type="EMBL" id="MBB5617069.1"/>
    </source>
</evidence>
<accession>A0A840XME1</accession>
<dbReference type="GO" id="GO:0005975">
    <property type="term" value="P:carbohydrate metabolic process"/>
    <property type="evidence" value="ECO:0007669"/>
    <property type="project" value="InterPro"/>
</dbReference>
<dbReference type="RefSeq" id="WP_153981675.1">
    <property type="nucleotide sequence ID" value="NZ_BAAANZ010000011.1"/>
</dbReference>
<dbReference type="Gene3D" id="3.20.20.300">
    <property type="entry name" value="Glycoside hydrolase, family 3, N-terminal domain"/>
    <property type="match status" value="1"/>
</dbReference>
<feature type="domain" description="Glycoside hydrolase family 3 N-terminal" evidence="7">
    <location>
        <begin position="61"/>
        <end position="380"/>
    </location>
</feature>
<keyword evidence="5 8" id="KW-0326">Glycosidase</keyword>
<gene>
    <name evidence="8" type="ORF">BJ959_000565</name>
</gene>
<evidence type="ECO:0000259" key="7">
    <source>
        <dbReference type="Pfam" id="PF00933"/>
    </source>
</evidence>
<name>A0A840XME1_9MICO</name>
<dbReference type="EC" id="3.2.1.52" evidence="3"/>
<feature type="chain" id="PRO_5038644926" description="beta-N-acetylhexosaminidase" evidence="6">
    <location>
        <begin position="30"/>
        <end position="416"/>
    </location>
</feature>
<protein>
    <recommendedName>
        <fullName evidence="3">beta-N-acetylhexosaminidase</fullName>
        <ecNumber evidence="3">3.2.1.52</ecNumber>
    </recommendedName>
</protein>
<dbReference type="InterPro" id="IPR050226">
    <property type="entry name" value="NagZ_Beta-hexosaminidase"/>
</dbReference>
<comment type="catalytic activity">
    <reaction evidence="1">
        <text>Hydrolysis of terminal non-reducing N-acetyl-D-hexosamine residues in N-acetyl-beta-D-hexosaminides.</text>
        <dbReference type="EC" id="3.2.1.52"/>
    </reaction>
</comment>
<keyword evidence="4 8" id="KW-0378">Hydrolase</keyword>
<keyword evidence="6" id="KW-0732">Signal</keyword>
<dbReference type="AlphaFoldDB" id="A0A840XME1"/>
<dbReference type="InterPro" id="IPR036962">
    <property type="entry name" value="Glyco_hydro_3_N_sf"/>
</dbReference>
<comment type="similarity">
    <text evidence="2">Belongs to the glycosyl hydrolase 3 family.</text>
</comment>
<dbReference type="Proteomes" id="UP000552883">
    <property type="component" value="Unassembled WGS sequence"/>
</dbReference>
<sequence>MRRRRRLTRAGVVALAAALVAVTGCSAEAPPPPPPLARLVGAPAPLDPTAVYLEQRIAAMTLEQKVAALIMVHVPGTDPARIRSVIDAHGLAGVILMGDNIPGPAARVAALTGELSSEPGLPVLTAIDQEGGIVRRLQEDRFAASWELRAAPPAAAEQAFAGRSALVADAGVLINFGIVADVTPDRSSFIHVRTLGETPAAAAERVAAAVRGEQGSVLSTLKHFPGHGASPDDSHVSIPRSSLTVEEWRATHAVPFRAGIEAGAPLVMTGHLLFDRVSPLPASLSPTWITILREQLGFEGVIVTDDMLMLQRSGVADYRDPVRNAVRALAAGNDLLLYVLPADPSTVGVDLADMIRALAAAVEDGRIDEASVNASLERVLGMRRAASGEIGPYVDCGPKCRGALARPHVAEGTAGG</sequence>
<dbReference type="GO" id="GO:0009254">
    <property type="term" value="P:peptidoglycan turnover"/>
    <property type="evidence" value="ECO:0007669"/>
    <property type="project" value="TreeGrafter"/>
</dbReference>
<dbReference type="Pfam" id="PF00933">
    <property type="entry name" value="Glyco_hydro_3"/>
    <property type="match status" value="1"/>
</dbReference>
<dbReference type="PROSITE" id="PS51257">
    <property type="entry name" value="PROKAR_LIPOPROTEIN"/>
    <property type="match status" value="1"/>
</dbReference>
<evidence type="ECO:0000256" key="5">
    <source>
        <dbReference type="ARBA" id="ARBA00023295"/>
    </source>
</evidence>
<feature type="signal peptide" evidence="6">
    <location>
        <begin position="1"/>
        <end position="29"/>
    </location>
</feature>
<dbReference type="PANTHER" id="PTHR30480">
    <property type="entry name" value="BETA-HEXOSAMINIDASE-RELATED"/>
    <property type="match status" value="1"/>
</dbReference>
<evidence type="ECO:0000256" key="3">
    <source>
        <dbReference type="ARBA" id="ARBA00012663"/>
    </source>
</evidence>
<dbReference type="InterPro" id="IPR017853">
    <property type="entry name" value="GH"/>
</dbReference>
<evidence type="ECO:0000256" key="6">
    <source>
        <dbReference type="SAM" id="SignalP"/>
    </source>
</evidence>
<proteinExistence type="inferred from homology"/>
<dbReference type="InterPro" id="IPR001764">
    <property type="entry name" value="Glyco_hydro_3_N"/>
</dbReference>
<comment type="caution">
    <text evidence="8">The sequence shown here is derived from an EMBL/GenBank/DDBJ whole genome shotgun (WGS) entry which is preliminary data.</text>
</comment>
<evidence type="ECO:0000256" key="4">
    <source>
        <dbReference type="ARBA" id="ARBA00022801"/>
    </source>
</evidence>